<dbReference type="Proteomes" id="UP001374535">
    <property type="component" value="Chromosome 9"/>
</dbReference>
<proteinExistence type="predicted"/>
<keyword evidence="3" id="KW-1185">Reference proteome</keyword>
<evidence type="ECO:0000313" key="2">
    <source>
        <dbReference type="EMBL" id="WVY98495.1"/>
    </source>
</evidence>
<organism evidence="2 3">
    <name type="scientific">Vigna mungo</name>
    <name type="common">Black gram</name>
    <name type="synonym">Phaseolus mungo</name>
    <dbReference type="NCBI Taxonomy" id="3915"/>
    <lineage>
        <taxon>Eukaryota</taxon>
        <taxon>Viridiplantae</taxon>
        <taxon>Streptophyta</taxon>
        <taxon>Embryophyta</taxon>
        <taxon>Tracheophyta</taxon>
        <taxon>Spermatophyta</taxon>
        <taxon>Magnoliopsida</taxon>
        <taxon>eudicotyledons</taxon>
        <taxon>Gunneridae</taxon>
        <taxon>Pentapetalae</taxon>
        <taxon>rosids</taxon>
        <taxon>fabids</taxon>
        <taxon>Fabales</taxon>
        <taxon>Fabaceae</taxon>
        <taxon>Papilionoideae</taxon>
        <taxon>50 kb inversion clade</taxon>
        <taxon>NPAAA clade</taxon>
        <taxon>indigoferoid/millettioid clade</taxon>
        <taxon>Phaseoleae</taxon>
        <taxon>Vigna</taxon>
    </lineage>
</organism>
<dbReference type="AlphaFoldDB" id="A0AAQ3MWK0"/>
<sequence>MTGDYYPNLVHVFYNNVKVFDGNVHSRVKGLDIVINNDTWLLVAGIKNEGRLSHLPDCLQNRWTRKTQMFKDCMSKILVLNGVNLNDENKVTCNKANQIGKTTLTCIGLKRTALGWIFSDVKKVFKRTNKMKRSLDDMNEKMDEIIKHYVENSTSTKESVREEVEETSEEDSAEMTETE</sequence>
<evidence type="ECO:0000256" key="1">
    <source>
        <dbReference type="SAM" id="MobiDB-lite"/>
    </source>
</evidence>
<gene>
    <name evidence="2" type="ORF">V8G54_030646</name>
</gene>
<dbReference type="EMBL" id="CP144692">
    <property type="protein sequence ID" value="WVY98495.1"/>
    <property type="molecule type" value="Genomic_DNA"/>
</dbReference>
<name>A0AAQ3MWK0_VIGMU</name>
<evidence type="ECO:0000313" key="3">
    <source>
        <dbReference type="Proteomes" id="UP001374535"/>
    </source>
</evidence>
<accession>A0AAQ3MWK0</accession>
<reference evidence="2 3" key="1">
    <citation type="journal article" date="2023" name="Life. Sci Alliance">
        <title>Evolutionary insights into 3D genome organization and epigenetic landscape of Vigna mungo.</title>
        <authorList>
            <person name="Junaid A."/>
            <person name="Singh B."/>
            <person name="Bhatia S."/>
        </authorList>
    </citation>
    <scope>NUCLEOTIDE SEQUENCE [LARGE SCALE GENOMIC DNA]</scope>
    <source>
        <strain evidence="2">Urdbean</strain>
    </source>
</reference>
<feature type="region of interest" description="Disordered" evidence="1">
    <location>
        <begin position="151"/>
        <end position="179"/>
    </location>
</feature>
<protein>
    <submittedName>
        <fullName evidence="2">Uncharacterized protein</fullName>
    </submittedName>
</protein>
<feature type="compositionally biased region" description="Acidic residues" evidence="1">
    <location>
        <begin position="163"/>
        <end position="179"/>
    </location>
</feature>